<protein>
    <submittedName>
        <fullName evidence="1">Methyltransferase</fullName>
    </submittedName>
</protein>
<evidence type="ECO:0000313" key="1">
    <source>
        <dbReference type="EMBL" id="BCZ76217.1"/>
    </source>
</evidence>
<dbReference type="GO" id="GO:0032259">
    <property type="term" value="P:methylation"/>
    <property type="evidence" value="ECO:0007669"/>
    <property type="project" value="UniProtKB-KW"/>
</dbReference>
<reference evidence="1" key="1">
    <citation type="submission" date="2013-07" db="EMBL/GenBank/DDBJ databases">
        <title>Biosynthetic characterization of serovar 9-specific glycopeptidolipid from Mycobacterium intracellulare.</title>
        <authorList>
            <person name="Miyamoto Y."/>
            <person name="Makino M."/>
        </authorList>
    </citation>
    <scope>NUCLEOTIDE SEQUENCE</scope>
    <source>
        <strain evidence="1">ATCC 35774</strain>
    </source>
</reference>
<proteinExistence type="predicted"/>
<organism evidence="1">
    <name type="scientific">Mycobacterium intracellulare</name>
    <dbReference type="NCBI Taxonomy" id="1767"/>
    <lineage>
        <taxon>Bacteria</taxon>
        <taxon>Bacillati</taxon>
        <taxon>Actinomycetota</taxon>
        <taxon>Actinomycetes</taxon>
        <taxon>Mycobacteriales</taxon>
        <taxon>Mycobacteriaceae</taxon>
        <taxon>Mycobacterium</taxon>
        <taxon>Mycobacterium avium complex (MAC)</taxon>
    </lineage>
</organism>
<dbReference type="AlphaFoldDB" id="A0A8D6L8A3"/>
<keyword evidence="1" id="KW-0489">Methyltransferase</keyword>
<name>A0A8D6L8A3_MYCIT</name>
<dbReference type="InterPro" id="IPR029063">
    <property type="entry name" value="SAM-dependent_MTases_sf"/>
</dbReference>
<sequence>MSRIGNSLVTIALNSARNRKSLEPSRLAAAYGWFLGDHLVSPPAIAKQRHLLNVFKSRNHRIFVEAGTYKGQTTAFFIPHADQVISVELHDGLFAAAQKRFAQQPNVTLVRGDSLVEIPRIVATCSSPPLVFLDGHFSGAGTAKGEEMEPAESTLGRLADVTPAGTTIVIDDLRLFGSGLSGFPQLDTITGSARAAFPGALIRTGLDSIVVEVPLGN</sequence>
<dbReference type="Gene3D" id="3.40.50.150">
    <property type="entry name" value="Vaccinia Virus protein VP39"/>
    <property type="match status" value="1"/>
</dbReference>
<keyword evidence="1" id="KW-0808">Transferase</keyword>
<dbReference type="GO" id="GO:0008168">
    <property type="term" value="F:methyltransferase activity"/>
    <property type="evidence" value="ECO:0007669"/>
    <property type="project" value="UniProtKB-KW"/>
</dbReference>
<dbReference type="SUPFAM" id="SSF53335">
    <property type="entry name" value="S-adenosyl-L-methionine-dependent methyltransferases"/>
    <property type="match status" value="1"/>
</dbReference>
<accession>A0A8D6L8A3</accession>
<dbReference type="EMBL" id="AB839948">
    <property type="protein sequence ID" value="BCZ76217.1"/>
    <property type="molecule type" value="Genomic_DNA"/>
</dbReference>
<gene>
    <name evidence="1" type="primary">mtfE</name>
</gene>